<sequence length="170" mass="18775">MRTLVLREGGAFYFLIVMENKVADLKINGYVMLPLNYPKQVPLIAVSVMKTGGKEMASQTFTTANSYIVKALETYVNITCINKGATDVDSLLTRQLANLVSRCDVIADLVPQLNNGNSQKQHLYSRTSREVGISCLDEVFLGEETMTCPLRICHPQAPSPTYNIDVLSVV</sequence>
<dbReference type="OrthoDB" id="20582at2759"/>
<organism evidence="1 2">
    <name type="scientific">Strongylus vulgaris</name>
    <name type="common">Blood worm</name>
    <dbReference type="NCBI Taxonomy" id="40348"/>
    <lineage>
        <taxon>Eukaryota</taxon>
        <taxon>Metazoa</taxon>
        <taxon>Ecdysozoa</taxon>
        <taxon>Nematoda</taxon>
        <taxon>Chromadorea</taxon>
        <taxon>Rhabditida</taxon>
        <taxon>Rhabditina</taxon>
        <taxon>Rhabditomorpha</taxon>
        <taxon>Strongyloidea</taxon>
        <taxon>Strongylidae</taxon>
        <taxon>Strongylus</taxon>
    </lineage>
</organism>
<dbReference type="EMBL" id="UYYB01013664">
    <property type="protein sequence ID" value="VDM69817.1"/>
    <property type="molecule type" value="Genomic_DNA"/>
</dbReference>
<proteinExistence type="predicted"/>
<name>A0A3P7J046_STRVU</name>
<evidence type="ECO:0000313" key="1">
    <source>
        <dbReference type="EMBL" id="VDM69817.1"/>
    </source>
</evidence>
<gene>
    <name evidence="1" type="ORF">SVUK_LOCUS4815</name>
</gene>
<protein>
    <submittedName>
        <fullName evidence="1">Uncharacterized protein</fullName>
    </submittedName>
</protein>
<evidence type="ECO:0000313" key="2">
    <source>
        <dbReference type="Proteomes" id="UP000270094"/>
    </source>
</evidence>
<keyword evidence="2" id="KW-1185">Reference proteome</keyword>
<dbReference type="Proteomes" id="UP000270094">
    <property type="component" value="Unassembled WGS sequence"/>
</dbReference>
<dbReference type="AlphaFoldDB" id="A0A3P7J046"/>
<reference evidence="1 2" key="1">
    <citation type="submission" date="2018-11" db="EMBL/GenBank/DDBJ databases">
        <authorList>
            <consortium name="Pathogen Informatics"/>
        </authorList>
    </citation>
    <scope>NUCLEOTIDE SEQUENCE [LARGE SCALE GENOMIC DNA]</scope>
</reference>
<accession>A0A3P7J046</accession>